<gene>
    <name evidence="1" type="ORF">KQX54_003546</name>
</gene>
<organism evidence="1 2">
    <name type="scientific">Cotesia glomerata</name>
    <name type="common">Lepidopteran parasitic wasp</name>
    <name type="synonym">Apanteles glomeratus</name>
    <dbReference type="NCBI Taxonomy" id="32391"/>
    <lineage>
        <taxon>Eukaryota</taxon>
        <taxon>Metazoa</taxon>
        <taxon>Ecdysozoa</taxon>
        <taxon>Arthropoda</taxon>
        <taxon>Hexapoda</taxon>
        <taxon>Insecta</taxon>
        <taxon>Pterygota</taxon>
        <taxon>Neoptera</taxon>
        <taxon>Endopterygota</taxon>
        <taxon>Hymenoptera</taxon>
        <taxon>Apocrita</taxon>
        <taxon>Ichneumonoidea</taxon>
        <taxon>Braconidae</taxon>
        <taxon>Microgastrinae</taxon>
        <taxon>Cotesia</taxon>
    </lineage>
</organism>
<name>A0AAV7IM42_COTGL</name>
<dbReference type="Proteomes" id="UP000826195">
    <property type="component" value="Unassembled WGS sequence"/>
</dbReference>
<proteinExistence type="predicted"/>
<evidence type="ECO:0000313" key="1">
    <source>
        <dbReference type="EMBL" id="KAH0553685.1"/>
    </source>
</evidence>
<accession>A0AAV7IM42</accession>
<sequence length="51" mass="5929">ELESDLVLLQIMPFQLSMDIHLDILRIVSYSAFRLFLFFLNSSDPEKGNLV</sequence>
<feature type="non-terminal residue" evidence="1">
    <location>
        <position position="1"/>
    </location>
</feature>
<comment type="caution">
    <text evidence="1">The sequence shown here is derived from an EMBL/GenBank/DDBJ whole genome shotgun (WGS) entry which is preliminary data.</text>
</comment>
<dbReference type="AlphaFoldDB" id="A0AAV7IM42"/>
<reference evidence="1 2" key="1">
    <citation type="journal article" date="2021" name="J. Hered.">
        <title>A chromosome-level genome assembly of the parasitoid wasp, Cotesia glomerata (Hymenoptera: Braconidae).</title>
        <authorList>
            <person name="Pinto B.J."/>
            <person name="Weis J.J."/>
            <person name="Gamble T."/>
            <person name="Ode P.J."/>
            <person name="Paul R."/>
            <person name="Zaspel J.M."/>
        </authorList>
    </citation>
    <scope>NUCLEOTIDE SEQUENCE [LARGE SCALE GENOMIC DNA]</scope>
    <source>
        <strain evidence="1">CgM1</strain>
    </source>
</reference>
<keyword evidence="2" id="KW-1185">Reference proteome</keyword>
<protein>
    <submittedName>
        <fullName evidence="1">Uncharacterized protein</fullName>
    </submittedName>
</protein>
<evidence type="ECO:0000313" key="2">
    <source>
        <dbReference type="Proteomes" id="UP000826195"/>
    </source>
</evidence>
<dbReference type="EMBL" id="JAHXZJ010001119">
    <property type="protein sequence ID" value="KAH0553685.1"/>
    <property type="molecule type" value="Genomic_DNA"/>
</dbReference>